<evidence type="ECO:0000313" key="2">
    <source>
        <dbReference type="EMBL" id="KJH43726.1"/>
    </source>
</evidence>
<name>A0A0D8XMZ5_DICVI</name>
<dbReference type="OrthoDB" id="5866597at2759"/>
<reference evidence="3" key="2">
    <citation type="journal article" date="2016" name="Sci. Rep.">
        <title>Dictyocaulus viviparus genome, variome and transcriptome elucidate lungworm biology and support future intervention.</title>
        <authorList>
            <person name="McNulty S.N."/>
            <person name="Strube C."/>
            <person name="Rosa B.A."/>
            <person name="Martin J.C."/>
            <person name="Tyagi R."/>
            <person name="Choi Y.J."/>
            <person name="Wang Q."/>
            <person name="Hallsworth Pepin K."/>
            <person name="Zhang X."/>
            <person name="Ozersky P."/>
            <person name="Wilson R.K."/>
            <person name="Sternberg P.W."/>
            <person name="Gasser R.B."/>
            <person name="Mitreva M."/>
        </authorList>
    </citation>
    <scope>NUCLEOTIDE SEQUENCE [LARGE SCALE GENOMIC DNA]</scope>
    <source>
        <strain evidence="3">HannoverDv2000</strain>
    </source>
</reference>
<feature type="region of interest" description="Disordered" evidence="1">
    <location>
        <begin position="179"/>
        <end position="200"/>
    </location>
</feature>
<proteinExistence type="predicted"/>
<dbReference type="AlphaFoldDB" id="A0A0D8XMZ5"/>
<dbReference type="EMBL" id="KN716531">
    <property type="protein sequence ID" value="KJH43726.1"/>
    <property type="molecule type" value="Genomic_DNA"/>
</dbReference>
<evidence type="ECO:0000313" key="3">
    <source>
        <dbReference type="Proteomes" id="UP000053766"/>
    </source>
</evidence>
<organism evidence="2 3">
    <name type="scientific">Dictyocaulus viviparus</name>
    <name type="common">Bovine lungworm</name>
    <dbReference type="NCBI Taxonomy" id="29172"/>
    <lineage>
        <taxon>Eukaryota</taxon>
        <taxon>Metazoa</taxon>
        <taxon>Ecdysozoa</taxon>
        <taxon>Nematoda</taxon>
        <taxon>Chromadorea</taxon>
        <taxon>Rhabditida</taxon>
        <taxon>Rhabditina</taxon>
        <taxon>Rhabditomorpha</taxon>
        <taxon>Strongyloidea</taxon>
        <taxon>Metastrongylidae</taxon>
        <taxon>Dictyocaulus</taxon>
    </lineage>
</organism>
<gene>
    <name evidence="2" type="ORF">DICVIV_10262</name>
</gene>
<accession>A0A0D8XMZ5</accession>
<sequence>MQRLHCWLDQFSFRRGRNREVDSGRRIVSQNIASSYNVGLNARSKHEFRRVPMSTITTSVSTMPRKPDTGSFVRRRLNFLDLVELFFVRSRVLSKQRAIGIRTNPWLYVSDSLLRNSAYHHSETPQSYSCRSIDRKYAPPTQLGVTSLEESTCSSGYGSQDSRGKQLALEGNAIGKRQLLASAHPNGAKLTGNERAVGRE</sequence>
<dbReference type="STRING" id="29172.A0A0D8XMZ5"/>
<protein>
    <submittedName>
        <fullName evidence="2">Uncharacterized protein</fullName>
    </submittedName>
</protein>
<keyword evidence="3" id="KW-1185">Reference proteome</keyword>
<reference evidence="2 3" key="1">
    <citation type="submission" date="2013-11" db="EMBL/GenBank/DDBJ databases">
        <title>Draft genome of the bovine lungworm Dictyocaulus viviparus.</title>
        <authorList>
            <person name="Mitreva M."/>
        </authorList>
    </citation>
    <scope>NUCLEOTIDE SEQUENCE [LARGE SCALE GENOMIC DNA]</scope>
    <source>
        <strain evidence="2 3">HannoverDv2000</strain>
    </source>
</reference>
<evidence type="ECO:0000256" key="1">
    <source>
        <dbReference type="SAM" id="MobiDB-lite"/>
    </source>
</evidence>
<dbReference type="Proteomes" id="UP000053766">
    <property type="component" value="Unassembled WGS sequence"/>
</dbReference>